<evidence type="ECO:0000256" key="1">
    <source>
        <dbReference type="ARBA" id="ARBA00004370"/>
    </source>
</evidence>
<sequence length="452" mass="49429">MNIGIERRGTVLTAIWHVITILLGSGVLALAWSFAQLGWVAGPIVLVSMAALTYFTSALLADCYRYPDPVTGTVNPEYIDAVRCYLGPRNVFWCGFIQYASIWATLLGYTITASDSASAVRKVNCLHHGDGSKCASSDYFATYAIIVFGAVQILLSQLPSLHNISWLSFFSVATSCIYSTISLGLCFAKWATHNKSHGTVFGAVAGSGLDKATNVFLAVGNIAFTYAYADVQIEIQDTLKAPPAENKTMKKASLYGLSISTVFCMLLGVSGYAAFGNSVSGNILTGTAVHEPFWLIHLANICVILHFIGAYQVFAQPIFARMETYVAHMWPASYFVTTGYDLYVMGWLIRLSFMKLVLRTGIIIFTTLVATLMPFFNPVLGLIGAVGFWPLSVYFPVSMHLTRLKIGRRDSRWWLLHTLSMLCLALSIFMGSASVLDIVTKMKGATIFKTAD</sequence>
<feature type="transmembrane region" description="Helical" evidence="7">
    <location>
        <begin position="413"/>
        <end position="436"/>
    </location>
</feature>
<name>A0A3B6QK95_WHEAT</name>
<feature type="transmembrane region" description="Helical" evidence="7">
    <location>
        <begin position="12"/>
        <end position="34"/>
    </location>
</feature>
<protein>
    <recommendedName>
        <fullName evidence="8">Amino acid transporter transmembrane domain-containing protein</fullName>
    </recommendedName>
</protein>
<keyword evidence="6 7" id="KW-0472">Membrane</keyword>
<comment type="subcellular location">
    <subcellularLocation>
        <location evidence="1">Membrane</location>
    </subcellularLocation>
</comment>
<keyword evidence="5 7" id="KW-1133">Transmembrane helix</keyword>
<gene>
    <name evidence="9" type="primary">LOC123142745</name>
</gene>
<dbReference type="Gramene" id="TraesWEE_scaffold_065245_01G000100.1">
    <property type="protein sequence ID" value="TraesWEE_scaffold_065245_01G000100.1"/>
    <property type="gene ID" value="TraesWEE_scaffold_065245_01G000100"/>
</dbReference>
<feature type="transmembrane region" description="Helical" evidence="7">
    <location>
        <begin position="356"/>
        <end position="376"/>
    </location>
</feature>
<dbReference type="Pfam" id="PF01490">
    <property type="entry name" value="Aa_trans"/>
    <property type="match status" value="1"/>
</dbReference>
<dbReference type="STRING" id="4565.A0A3B6QK95"/>
<reference evidence="9" key="1">
    <citation type="submission" date="2018-08" db="EMBL/GenBank/DDBJ databases">
        <authorList>
            <person name="Rossello M."/>
        </authorList>
    </citation>
    <scope>NUCLEOTIDE SEQUENCE [LARGE SCALE GENOMIC DNA]</scope>
    <source>
        <strain evidence="9">cv. Chinese Spring</strain>
    </source>
</reference>
<dbReference type="OrthoDB" id="40134at2759"/>
<evidence type="ECO:0000259" key="8">
    <source>
        <dbReference type="Pfam" id="PF01490"/>
    </source>
</evidence>
<keyword evidence="3 7" id="KW-0812">Transmembrane</keyword>
<feature type="transmembrane region" description="Helical" evidence="7">
    <location>
        <begin position="140"/>
        <end position="158"/>
    </location>
</feature>
<evidence type="ECO:0000313" key="10">
    <source>
        <dbReference type="Proteomes" id="UP000019116"/>
    </source>
</evidence>
<feature type="transmembrane region" description="Helical" evidence="7">
    <location>
        <begin position="164"/>
        <end position="188"/>
    </location>
</feature>
<accession>A0A3B6QK95</accession>
<evidence type="ECO:0000256" key="6">
    <source>
        <dbReference type="ARBA" id="ARBA00023136"/>
    </source>
</evidence>
<dbReference type="GO" id="GO:0016020">
    <property type="term" value="C:membrane"/>
    <property type="evidence" value="ECO:0000318"/>
    <property type="project" value="GO_Central"/>
</dbReference>
<organism evidence="9">
    <name type="scientific">Triticum aestivum</name>
    <name type="common">Wheat</name>
    <dbReference type="NCBI Taxonomy" id="4565"/>
    <lineage>
        <taxon>Eukaryota</taxon>
        <taxon>Viridiplantae</taxon>
        <taxon>Streptophyta</taxon>
        <taxon>Embryophyta</taxon>
        <taxon>Tracheophyta</taxon>
        <taxon>Spermatophyta</taxon>
        <taxon>Magnoliopsida</taxon>
        <taxon>Liliopsida</taxon>
        <taxon>Poales</taxon>
        <taxon>Poaceae</taxon>
        <taxon>BOP clade</taxon>
        <taxon>Pooideae</taxon>
        <taxon>Triticodae</taxon>
        <taxon>Triticeae</taxon>
        <taxon>Triticinae</taxon>
        <taxon>Triticum</taxon>
    </lineage>
</organism>
<evidence type="ECO:0000256" key="3">
    <source>
        <dbReference type="ARBA" id="ARBA00022692"/>
    </source>
</evidence>
<feature type="domain" description="Amino acid transporter transmembrane" evidence="8">
    <location>
        <begin position="8"/>
        <end position="434"/>
    </location>
</feature>
<evidence type="ECO:0000313" key="9">
    <source>
        <dbReference type="EnsemblPlants" id="TraesCS6D02G363900.1"/>
    </source>
</evidence>
<evidence type="ECO:0000256" key="4">
    <source>
        <dbReference type="ARBA" id="ARBA00022970"/>
    </source>
</evidence>
<dbReference type="Proteomes" id="UP000019116">
    <property type="component" value="Chromosome 6D"/>
</dbReference>
<dbReference type="Gramene" id="TraesKAR6D01G0342540.1">
    <property type="protein sequence ID" value="cds.TraesKAR6D01G0342540.1"/>
    <property type="gene ID" value="TraesKAR6D01G0342540"/>
</dbReference>
<feature type="transmembrane region" description="Helical" evidence="7">
    <location>
        <begin position="382"/>
        <end position="401"/>
    </location>
</feature>
<keyword evidence="2" id="KW-0813">Transport</keyword>
<dbReference type="GO" id="GO:0015171">
    <property type="term" value="F:amino acid transmembrane transporter activity"/>
    <property type="evidence" value="ECO:0000318"/>
    <property type="project" value="GO_Central"/>
</dbReference>
<dbReference type="Gramene" id="TraesCAD_scaffold_073111_01G000100.1">
    <property type="protein sequence ID" value="TraesCAD_scaffold_073111_01G000100.1"/>
    <property type="gene ID" value="TraesCAD_scaffold_073111_01G000100"/>
</dbReference>
<dbReference type="Gramene" id="TraesCS6D02G363900.1">
    <property type="protein sequence ID" value="TraesCS6D02G363900.1"/>
    <property type="gene ID" value="TraesCS6D02G363900"/>
</dbReference>
<evidence type="ECO:0000256" key="7">
    <source>
        <dbReference type="SAM" id="Phobius"/>
    </source>
</evidence>
<feature type="transmembrane region" description="Helical" evidence="7">
    <location>
        <begin position="254"/>
        <end position="274"/>
    </location>
</feature>
<evidence type="ECO:0000256" key="2">
    <source>
        <dbReference type="ARBA" id="ARBA00022448"/>
    </source>
</evidence>
<feature type="transmembrane region" description="Helical" evidence="7">
    <location>
        <begin position="40"/>
        <end position="61"/>
    </location>
</feature>
<keyword evidence="10" id="KW-1185">Reference proteome</keyword>
<dbReference type="Gramene" id="TraesRN6D0100890000.1">
    <property type="protein sequence ID" value="TraesRN6D0100890000.1"/>
    <property type="gene ID" value="TraesRN6D0100890000"/>
</dbReference>
<dbReference type="PANTHER" id="PTHR48017">
    <property type="entry name" value="OS05G0424000 PROTEIN-RELATED"/>
    <property type="match status" value="1"/>
</dbReference>
<keyword evidence="4" id="KW-0029">Amino-acid transport</keyword>
<reference evidence="9" key="2">
    <citation type="submission" date="2018-10" db="UniProtKB">
        <authorList>
            <consortium name="EnsemblPlants"/>
        </authorList>
    </citation>
    <scope>IDENTIFICATION</scope>
</reference>
<dbReference type="EnsemblPlants" id="TraesCS6D02G363900.1">
    <property type="protein sequence ID" value="TraesCS6D02G363900.1"/>
    <property type="gene ID" value="TraesCS6D02G363900"/>
</dbReference>
<evidence type="ECO:0000256" key="5">
    <source>
        <dbReference type="ARBA" id="ARBA00022989"/>
    </source>
</evidence>
<dbReference type="Gramene" id="TraesCS6D03G0840600.1">
    <property type="protein sequence ID" value="TraesCS6D03G0840600.1.CDS"/>
    <property type="gene ID" value="TraesCS6D03G0840600"/>
</dbReference>
<dbReference type="InterPro" id="IPR013057">
    <property type="entry name" value="AA_transpt_TM"/>
</dbReference>
<dbReference type="GO" id="GO:0003333">
    <property type="term" value="P:amino acid transmembrane transport"/>
    <property type="evidence" value="ECO:0000318"/>
    <property type="project" value="GO_Central"/>
</dbReference>
<proteinExistence type="predicted"/>
<dbReference type="AlphaFoldDB" id="A0A3B6QK95"/>
<feature type="transmembrane region" description="Helical" evidence="7">
    <location>
        <begin position="294"/>
        <end position="314"/>
    </location>
</feature>
<dbReference type="Gramene" id="TraesCLE_scaffold_017886_01G000500.1">
    <property type="protein sequence ID" value="TraesCLE_scaffold_017886_01G000500.1"/>
    <property type="gene ID" value="TraesCLE_scaffold_017886_01G000500"/>
</dbReference>
<dbReference type="Gramene" id="TraesROB_scaffold_024098_01G000500.1">
    <property type="protein sequence ID" value="TraesROB_scaffold_024098_01G000500.1"/>
    <property type="gene ID" value="TraesROB_scaffold_024098_01G000500"/>
</dbReference>